<sequence length="278" mass="31605">MKEDHEDRLQKRAAEHSMEMEVKQAKLSTFFQPPCSKLRWEYIRDQYIREAAKVPASERSGCGTSDTSDDDTSRIMEGILVCNSQLKFLTRRHLRFACDVRTCTFSVGGATAASLLTKVRGWRPRRVEFSVVYVGGNDLDNGRRPDEVCRDILDLVEHLRTLATTVFVFKVLPRCWVDNQDERRRLALNRKLAKGVKGMADVVATNPDVYLAQVEYCATNNELQPIPVKGTTGYDFPVTTLLVANEFGSGLPCAYLLSNRADTIMMKIFLKLFKRQLK</sequence>
<accession>A0AC60QWM9</accession>
<dbReference type="Proteomes" id="UP000805193">
    <property type="component" value="Unassembled WGS sequence"/>
</dbReference>
<name>A0AC60QWM9_IXOPE</name>
<proteinExistence type="predicted"/>
<protein>
    <submittedName>
        <fullName evidence="1">Uncharacterized protein</fullName>
    </submittedName>
</protein>
<organism evidence="1 2">
    <name type="scientific">Ixodes persulcatus</name>
    <name type="common">Taiga tick</name>
    <dbReference type="NCBI Taxonomy" id="34615"/>
    <lineage>
        <taxon>Eukaryota</taxon>
        <taxon>Metazoa</taxon>
        <taxon>Ecdysozoa</taxon>
        <taxon>Arthropoda</taxon>
        <taxon>Chelicerata</taxon>
        <taxon>Arachnida</taxon>
        <taxon>Acari</taxon>
        <taxon>Parasitiformes</taxon>
        <taxon>Ixodida</taxon>
        <taxon>Ixodoidea</taxon>
        <taxon>Ixodidae</taxon>
        <taxon>Ixodinae</taxon>
        <taxon>Ixodes</taxon>
    </lineage>
</organism>
<evidence type="ECO:0000313" key="1">
    <source>
        <dbReference type="EMBL" id="KAG0444004.1"/>
    </source>
</evidence>
<reference evidence="1 2" key="1">
    <citation type="journal article" date="2020" name="Cell">
        <title>Large-Scale Comparative Analyses of Tick Genomes Elucidate Their Genetic Diversity and Vector Capacities.</title>
        <authorList>
            <consortium name="Tick Genome and Microbiome Consortium (TIGMIC)"/>
            <person name="Jia N."/>
            <person name="Wang J."/>
            <person name="Shi W."/>
            <person name="Du L."/>
            <person name="Sun Y."/>
            <person name="Zhan W."/>
            <person name="Jiang J.F."/>
            <person name="Wang Q."/>
            <person name="Zhang B."/>
            <person name="Ji P."/>
            <person name="Bell-Sakyi L."/>
            <person name="Cui X.M."/>
            <person name="Yuan T.T."/>
            <person name="Jiang B.G."/>
            <person name="Yang W.F."/>
            <person name="Lam T.T."/>
            <person name="Chang Q.C."/>
            <person name="Ding S.J."/>
            <person name="Wang X.J."/>
            <person name="Zhu J.G."/>
            <person name="Ruan X.D."/>
            <person name="Zhao L."/>
            <person name="Wei J.T."/>
            <person name="Ye R.Z."/>
            <person name="Que T.C."/>
            <person name="Du C.H."/>
            <person name="Zhou Y.H."/>
            <person name="Cheng J.X."/>
            <person name="Dai P.F."/>
            <person name="Guo W.B."/>
            <person name="Han X.H."/>
            <person name="Huang E.J."/>
            <person name="Li L.F."/>
            <person name="Wei W."/>
            <person name="Gao Y.C."/>
            <person name="Liu J.Z."/>
            <person name="Shao H.Z."/>
            <person name="Wang X."/>
            <person name="Wang C.C."/>
            <person name="Yang T.C."/>
            <person name="Huo Q.B."/>
            <person name="Li W."/>
            <person name="Chen H.Y."/>
            <person name="Chen S.E."/>
            <person name="Zhou L.G."/>
            <person name="Ni X.B."/>
            <person name="Tian J.H."/>
            <person name="Sheng Y."/>
            <person name="Liu T."/>
            <person name="Pan Y.S."/>
            <person name="Xia L.Y."/>
            <person name="Li J."/>
            <person name="Zhao F."/>
            <person name="Cao W.C."/>
        </authorList>
    </citation>
    <scope>NUCLEOTIDE SEQUENCE [LARGE SCALE GENOMIC DNA]</scope>
    <source>
        <strain evidence="1">Iper-2018</strain>
    </source>
</reference>
<gene>
    <name evidence="1" type="ORF">HPB47_014293</name>
</gene>
<evidence type="ECO:0000313" key="2">
    <source>
        <dbReference type="Proteomes" id="UP000805193"/>
    </source>
</evidence>
<dbReference type="EMBL" id="JABSTQ010002629">
    <property type="protein sequence ID" value="KAG0444004.1"/>
    <property type="molecule type" value="Genomic_DNA"/>
</dbReference>
<comment type="caution">
    <text evidence="1">The sequence shown here is derived from an EMBL/GenBank/DDBJ whole genome shotgun (WGS) entry which is preliminary data.</text>
</comment>
<keyword evidence="2" id="KW-1185">Reference proteome</keyword>